<name>A0AAV0Z5H9_VICFA</name>
<evidence type="ECO:0000313" key="3">
    <source>
        <dbReference type="Proteomes" id="UP001157006"/>
    </source>
</evidence>
<accession>A0AAV0Z5H9</accession>
<protein>
    <recommendedName>
        <fullName evidence="1">C2 domain-containing protein</fullName>
    </recommendedName>
</protein>
<feature type="domain" description="C2" evidence="1">
    <location>
        <begin position="1"/>
        <end position="114"/>
    </location>
</feature>
<dbReference type="AlphaFoldDB" id="A0AAV0Z5H9"/>
<dbReference type="Gene3D" id="2.60.40.150">
    <property type="entry name" value="C2 domain"/>
    <property type="match status" value="1"/>
</dbReference>
<organism evidence="2 3">
    <name type="scientific">Vicia faba</name>
    <name type="common">Broad bean</name>
    <name type="synonym">Faba vulgaris</name>
    <dbReference type="NCBI Taxonomy" id="3906"/>
    <lineage>
        <taxon>Eukaryota</taxon>
        <taxon>Viridiplantae</taxon>
        <taxon>Streptophyta</taxon>
        <taxon>Embryophyta</taxon>
        <taxon>Tracheophyta</taxon>
        <taxon>Spermatophyta</taxon>
        <taxon>Magnoliopsida</taxon>
        <taxon>eudicotyledons</taxon>
        <taxon>Gunneridae</taxon>
        <taxon>Pentapetalae</taxon>
        <taxon>rosids</taxon>
        <taxon>fabids</taxon>
        <taxon>Fabales</taxon>
        <taxon>Fabaceae</taxon>
        <taxon>Papilionoideae</taxon>
        <taxon>50 kb inversion clade</taxon>
        <taxon>NPAAA clade</taxon>
        <taxon>Hologalegina</taxon>
        <taxon>IRL clade</taxon>
        <taxon>Fabeae</taxon>
        <taxon>Vicia</taxon>
    </lineage>
</organism>
<gene>
    <name evidence="2" type="ORF">VFH_I108040</name>
</gene>
<dbReference type="InterPro" id="IPR035892">
    <property type="entry name" value="C2_domain_sf"/>
</dbReference>
<sequence>MSSHRYELDLTLKSAKALKNVNWRHGANQPYAVVWVDQANKFTTNVDANGDTEADWNQTMILPLPPIRFEDLTLYIDIVHAGFEEDTKKLIGSARLQLVDVLDFGIGERESRVLTLKRPSGRPQGKVEVKVGIRENAYHAQGAYYPPAYGVPYGAPAQPGPYYSADPPAGYPQTPSYSSQTNVYVQVEEKKKSKFGGMGTGLAVGAVAGVLGGVALVEGAEYIAEKLSDDDDF</sequence>
<reference evidence="2 3" key="1">
    <citation type="submission" date="2023-01" db="EMBL/GenBank/DDBJ databases">
        <authorList>
            <person name="Kreplak J."/>
        </authorList>
    </citation>
    <scope>NUCLEOTIDE SEQUENCE [LARGE SCALE GENOMIC DNA]</scope>
</reference>
<evidence type="ECO:0000313" key="2">
    <source>
        <dbReference type="EMBL" id="CAI8593765.1"/>
    </source>
</evidence>
<evidence type="ECO:0000259" key="1">
    <source>
        <dbReference type="PROSITE" id="PS50004"/>
    </source>
</evidence>
<proteinExistence type="predicted"/>
<keyword evidence="3" id="KW-1185">Reference proteome</keyword>
<dbReference type="Pfam" id="PF00168">
    <property type="entry name" value="C2"/>
    <property type="match status" value="1"/>
</dbReference>
<dbReference type="InterPro" id="IPR000008">
    <property type="entry name" value="C2_dom"/>
</dbReference>
<dbReference type="EMBL" id="OX451735">
    <property type="protein sequence ID" value="CAI8593765.1"/>
    <property type="molecule type" value="Genomic_DNA"/>
</dbReference>
<dbReference type="PROSITE" id="PS50004">
    <property type="entry name" value="C2"/>
    <property type="match status" value="1"/>
</dbReference>
<dbReference type="PANTHER" id="PTHR32246">
    <property type="entry name" value="INGRESSION PROTEIN FIC1"/>
    <property type="match status" value="1"/>
</dbReference>
<dbReference type="GO" id="GO:0006952">
    <property type="term" value="P:defense response"/>
    <property type="evidence" value="ECO:0007669"/>
    <property type="project" value="InterPro"/>
</dbReference>
<dbReference type="InterPro" id="IPR044750">
    <property type="entry name" value="C2_SRC2/BAP"/>
</dbReference>
<dbReference type="Proteomes" id="UP001157006">
    <property type="component" value="Chromosome 1S"/>
</dbReference>
<dbReference type="CDD" id="cd04051">
    <property type="entry name" value="C2_SRC2_like"/>
    <property type="match status" value="1"/>
</dbReference>
<dbReference type="SUPFAM" id="SSF49562">
    <property type="entry name" value="C2 domain (Calcium/lipid-binding domain, CaLB)"/>
    <property type="match status" value="1"/>
</dbReference>
<dbReference type="PANTHER" id="PTHR32246:SF20">
    <property type="entry name" value="CALCIUM-DEPENDENT LIPID-BINDING (CALB DOMAIN) FAMILY PROTEIN"/>
    <property type="match status" value="1"/>
</dbReference>